<dbReference type="PROSITE" id="PS51257">
    <property type="entry name" value="PROKAR_LIPOPROTEIN"/>
    <property type="match status" value="1"/>
</dbReference>
<name>A0A248LMB5_9NEIS</name>
<evidence type="ECO:0000313" key="2">
    <source>
        <dbReference type="Proteomes" id="UP000197424"/>
    </source>
</evidence>
<gene>
    <name evidence="1" type="ORF">LHGZ1_3047</name>
</gene>
<dbReference type="Proteomes" id="UP000197424">
    <property type="component" value="Chromosome"/>
</dbReference>
<proteinExistence type="predicted"/>
<reference evidence="2" key="1">
    <citation type="submission" date="2017-06" db="EMBL/GenBank/DDBJ databases">
        <title>Whole genome sequence of Laribacter hongkongensis LHGZ1.</title>
        <authorList>
            <person name="Chen D."/>
            <person name="Wu H."/>
            <person name="Chen J."/>
        </authorList>
    </citation>
    <scope>NUCLEOTIDE SEQUENCE [LARGE SCALE GENOMIC DNA]</scope>
    <source>
        <strain evidence="2">LHGZ1</strain>
    </source>
</reference>
<dbReference type="AlphaFoldDB" id="A0A248LMB5"/>
<accession>A0A248LMB5</accession>
<organism evidence="1 2">
    <name type="scientific">Laribacter hongkongensis</name>
    <dbReference type="NCBI Taxonomy" id="168471"/>
    <lineage>
        <taxon>Bacteria</taxon>
        <taxon>Pseudomonadati</taxon>
        <taxon>Pseudomonadota</taxon>
        <taxon>Betaproteobacteria</taxon>
        <taxon>Neisseriales</taxon>
        <taxon>Aquaspirillaceae</taxon>
        <taxon>Laribacter</taxon>
    </lineage>
</organism>
<protein>
    <submittedName>
        <fullName evidence="1">Uncharacterized protein</fullName>
    </submittedName>
</protein>
<dbReference type="EMBL" id="CP022115">
    <property type="protein sequence ID" value="ASJ25878.1"/>
    <property type="molecule type" value="Genomic_DNA"/>
</dbReference>
<sequence>MQTVRPVPAAAVLSIGCPVNRGAPDGPESRPSGRRRVLAPFPVCRECGVLMGGMPFGQACNFVTGATLPDLA</sequence>
<evidence type="ECO:0000313" key="1">
    <source>
        <dbReference type="EMBL" id="ASJ25878.1"/>
    </source>
</evidence>